<dbReference type="SUPFAM" id="SSF55874">
    <property type="entry name" value="ATPase domain of HSP90 chaperone/DNA topoisomerase II/histidine kinase"/>
    <property type="match status" value="1"/>
</dbReference>
<dbReference type="Proteomes" id="UP000183954">
    <property type="component" value="Unassembled WGS sequence"/>
</dbReference>
<dbReference type="AlphaFoldDB" id="A0A1M5QU38"/>
<evidence type="ECO:0000313" key="1">
    <source>
        <dbReference type="EMBL" id="SHH17592.1"/>
    </source>
</evidence>
<reference evidence="2" key="1">
    <citation type="submission" date="2016-11" db="EMBL/GenBank/DDBJ databases">
        <authorList>
            <person name="Varghese N."/>
            <person name="Submissions S."/>
        </authorList>
    </citation>
    <scope>NUCLEOTIDE SEQUENCE [LARGE SCALE GENOMIC DNA]</scope>
    <source>
        <strain evidence="2">DSM 15449</strain>
    </source>
</reference>
<sequence>MIYRNVDFAGIEQGNLFKRWRTCISPDDLPYIYDPFFTMKEKGTGLGLSVVHRILINTGEGFQL</sequence>
<dbReference type="EMBL" id="FQXJ01000003">
    <property type="protein sequence ID" value="SHH17592.1"/>
    <property type="molecule type" value="Genomic_DNA"/>
</dbReference>
<gene>
    <name evidence="1" type="ORF">SAMN02746098_00365</name>
</gene>
<accession>A0A1M5QU38</accession>
<dbReference type="Gene3D" id="3.30.565.10">
    <property type="entry name" value="Histidine kinase-like ATPase, C-terminal domain"/>
    <property type="match status" value="1"/>
</dbReference>
<keyword evidence="2" id="KW-1185">Reference proteome</keyword>
<dbReference type="RefSeq" id="WP_073027396.1">
    <property type="nucleotide sequence ID" value="NZ_FQXJ01000003.1"/>
</dbReference>
<proteinExistence type="predicted"/>
<dbReference type="STRING" id="1121420.SAMN02746098_00365"/>
<protein>
    <recommendedName>
        <fullName evidence="3">Histidine kinase-, DNA gyrase B-, and HSP90-like ATPase</fullName>
    </recommendedName>
</protein>
<evidence type="ECO:0000313" key="2">
    <source>
        <dbReference type="Proteomes" id="UP000183954"/>
    </source>
</evidence>
<evidence type="ECO:0008006" key="3">
    <source>
        <dbReference type="Google" id="ProtNLM"/>
    </source>
</evidence>
<organism evidence="1 2">
    <name type="scientific">Desulfosporosinus lacus DSM 15449</name>
    <dbReference type="NCBI Taxonomy" id="1121420"/>
    <lineage>
        <taxon>Bacteria</taxon>
        <taxon>Bacillati</taxon>
        <taxon>Bacillota</taxon>
        <taxon>Clostridia</taxon>
        <taxon>Eubacteriales</taxon>
        <taxon>Desulfitobacteriaceae</taxon>
        <taxon>Desulfosporosinus</taxon>
    </lineage>
</organism>
<dbReference type="InterPro" id="IPR036890">
    <property type="entry name" value="HATPase_C_sf"/>
</dbReference>
<name>A0A1M5QU38_9FIRM</name>